<dbReference type="VEuPathDB" id="TrichDB:TRFO_12669"/>
<feature type="signal peptide" evidence="2">
    <location>
        <begin position="1"/>
        <end position="16"/>
    </location>
</feature>
<name>A0A1J4L570_9EUKA</name>
<keyword evidence="2" id="KW-0732">Signal</keyword>
<sequence length="1567" mass="175793">MLLLLPILTLCELKLSDNILRLPIWVEGTPTKPFQEVSSNYPDVQFISQNDDLISIEPVKSNSRNTVVRVVVNYHGVEPMASEITATYNGESAKIQVYIDIIHHITISSTVESLYVNSYCKFKLYALSKSNIYFTSLNGVNVEWDSEDKEDRPFILPPIEETPLKTKYKDSLPVFLMILKPTRIADTVLTCRLPDYADVPTARQTLNFVDPILFYPNRVYLMPGAETTLNLYQAYVTKNNEVVTNHLESDRIDLSRNNETDSYSIFSTNTTIATVSKSALVHANIVGRTSVIARDMKLIVSITNADIIVRLPDNSVWPPQWIKYRCKEAGTKGPFEPNTDTIELISDGHTLIKPVNLQWDVSNAYLTPGRHSVSASPANIKNFTVTGIVYTCPPPVIDPPSVRIPLGHDGYEFVIRGGSGFFKYEYDHNVISFDENASTRKEEDGYVITKHVITTHNVGETTIKVYDTKLEGYHCELKVYISNLVSVTPYLDHTELYVNDILPVRTVGYDENNNQFDFITKAVIEAEDPSIISSDLVGLRQGFTHITVTVDSMQSEKKLISVIEHLNVGSPLVGTSLVPIYLVRRGGPVRWGNSSQINQVDCGNVKVAFNEIKQSITFDQDFIGECTLIVQNEKTELNKNPIRAEKKFQVISKSISHLGLFPFDEHANDDPQCNFVNSTIFDNTTIISEVRIPYGHNMSLNLYAFGKDNENLAIFNDPNTNIIATTTSGNTFVVTDSFTVTEDVTISIETDKTLTTQKLHVKVIMPHSINEELPFILYAKNTLPTVAQIIDGSGIFFLKGDAAEIDERKFLVYPNQQSSRIVTIFDKCIPENKLEIPVQTESAASLLIEGPHDAVIGQTLEFTTSLLTSEGKKISPKSYQHIKWTAYPENLRLNPETGKWEITMTEAGRFEIELIADDVRRTHDINVYETMQFPYDSITMFVDEKKTLKVYGGPEKLDMIKIESTNNDIVAIEDNAIAHALKSGSIDVIASVPENPKIGPATLHIRVLDAKDLILDYDSDHVYVGSYVHIRPFIETDNGQIPASSVGWNVDGNDQWEKLYDNSLIVQGTKEGVVIITATTPQHLSKTITIYFDYKLTILDPEHIKIPIGSSYNVQIENNLDVTYTLTPLNADQGMKYTSISKEGTITAGSEGRYILVVQYKQQWQSRSVSITAPKMMLLQSLAAQVVRPRVIDPDSQLYSPFNGSIVEFNQSYAVVNYDGSYTFDVPVEFTKPVLVSTTVSIPNYWELSHETLLYPRKLIYPTNPTIQEGATILLKCQDPKQDFKSFNPRVASVTKGGLVSAHSIGKTIIQCTPEIETVVTVVKVESVSLKKIADDLYRIDKQFSTQSIDQTNLTFADDIYYKCKWDAIECGKVRHIVNNGADYCKIEYYPKRLCPTHSYLEVTVESANANLKLKGGIDVKSNATAFLITPTIVVSFSKFQRYQDISLAPANTDDITYELPLGMGITFIKPSVARLEVFPAFGQQGDVIFEHKKTGERVRVTVIRGNFSWASIYLSISHHEWDNVLFYISVVLTIAISIYIAYNLEAGQLLLPYSPYKTGKPHKKAQ</sequence>
<reference evidence="3" key="1">
    <citation type="submission" date="2016-10" db="EMBL/GenBank/DDBJ databases">
        <authorList>
            <person name="Benchimol M."/>
            <person name="Almeida L.G."/>
            <person name="Vasconcelos A.T."/>
            <person name="Perreira-Neves A."/>
            <person name="Rosa I.A."/>
            <person name="Tasca T."/>
            <person name="Bogo M.R."/>
            <person name="de Souza W."/>
        </authorList>
    </citation>
    <scope>NUCLEOTIDE SEQUENCE [LARGE SCALE GENOMIC DNA]</scope>
    <source>
        <strain evidence="3">K</strain>
    </source>
</reference>
<dbReference type="InterPro" id="IPR008964">
    <property type="entry name" value="Invasin/intimin_cell_adhesion"/>
</dbReference>
<dbReference type="PANTHER" id="PTHR23019:SF0">
    <property type="entry name" value="NUCLEAR PORE MEMBRANE GLYCOPROTEIN 210"/>
    <property type="match status" value="1"/>
</dbReference>
<dbReference type="Proteomes" id="UP000179807">
    <property type="component" value="Unassembled WGS sequence"/>
</dbReference>
<feature type="transmembrane region" description="Helical" evidence="1">
    <location>
        <begin position="1525"/>
        <end position="1543"/>
    </location>
</feature>
<evidence type="ECO:0000256" key="2">
    <source>
        <dbReference type="SAM" id="SignalP"/>
    </source>
</evidence>
<dbReference type="InterPro" id="IPR045197">
    <property type="entry name" value="NUP210-like"/>
</dbReference>
<dbReference type="RefSeq" id="XP_068370276.1">
    <property type="nucleotide sequence ID" value="XM_068496774.1"/>
</dbReference>
<accession>A0A1J4L570</accession>
<organism evidence="3 4">
    <name type="scientific">Tritrichomonas foetus</name>
    <dbReference type="NCBI Taxonomy" id="1144522"/>
    <lineage>
        <taxon>Eukaryota</taxon>
        <taxon>Metamonada</taxon>
        <taxon>Parabasalia</taxon>
        <taxon>Tritrichomonadida</taxon>
        <taxon>Tritrichomonadidae</taxon>
        <taxon>Tritrichomonas</taxon>
    </lineage>
</organism>
<gene>
    <name evidence="3" type="ORF">TRFO_12669</name>
</gene>
<keyword evidence="1" id="KW-0472">Membrane</keyword>
<proteinExistence type="predicted"/>
<dbReference type="PANTHER" id="PTHR23019">
    <property type="entry name" value="NUCLEAR PORE MEMBRANE GLYCOPROTEIN GP210-RELATED"/>
    <property type="match status" value="1"/>
</dbReference>
<evidence type="ECO:0008006" key="5">
    <source>
        <dbReference type="Google" id="ProtNLM"/>
    </source>
</evidence>
<protein>
    <recommendedName>
        <fullName evidence="5">BIG2 domain-containing protein</fullName>
    </recommendedName>
</protein>
<dbReference type="GeneID" id="94831478"/>
<dbReference type="EMBL" id="MLAK01000035">
    <property type="protein sequence ID" value="OHT17140.1"/>
    <property type="molecule type" value="Genomic_DNA"/>
</dbReference>
<evidence type="ECO:0000313" key="3">
    <source>
        <dbReference type="EMBL" id="OHT17140.1"/>
    </source>
</evidence>
<comment type="caution">
    <text evidence="3">The sequence shown here is derived from an EMBL/GenBank/DDBJ whole genome shotgun (WGS) entry which is preliminary data.</text>
</comment>
<dbReference type="OrthoDB" id="16413at2759"/>
<keyword evidence="4" id="KW-1185">Reference proteome</keyword>
<evidence type="ECO:0000256" key="1">
    <source>
        <dbReference type="SAM" id="Phobius"/>
    </source>
</evidence>
<evidence type="ECO:0000313" key="4">
    <source>
        <dbReference type="Proteomes" id="UP000179807"/>
    </source>
</evidence>
<dbReference type="SUPFAM" id="SSF49373">
    <property type="entry name" value="Invasin/intimin cell-adhesion fragments"/>
    <property type="match status" value="1"/>
</dbReference>
<feature type="chain" id="PRO_5012498319" description="BIG2 domain-containing protein" evidence="2">
    <location>
        <begin position="17"/>
        <end position="1567"/>
    </location>
</feature>
<keyword evidence="1" id="KW-0812">Transmembrane</keyword>
<keyword evidence="1" id="KW-1133">Transmembrane helix</keyword>